<feature type="transmembrane region" description="Helical" evidence="4">
    <location>
        <begin position="6"/>
        <end position="28"/>
    </location>
</feature>
<dbReference type="PRINTS" id="PR00032">
    <property type="entry name" value="HTHARAC"/>
</dbReference>
<accession>A0A1M5L3R5</accession>
<evidence type="ECO:0000256" key="4">
    <source>
        <dbReference type="SAM" id="Phobius"/>
    </source>
</evidence>
<protein>
    <submittedName>
        <fullName evidence="6">AraC-type DNA-binding protein</fullName>
    </submittedName>
</protein>
<dbReference type="InterPro" id="IPR020449">
    <property type="entry name" value="Tscrpt_reg_AraC-type_HTH"/>
</dbReference>
<dbReference type="PANTHER" id="PTHR43280">
    <property type="entry name" value="ARAC-FAMILY TRANSCRIPTIONAL REGULATOR"/>
    <property type="match status" value="1"/>
</dbReference>
<dbReference type="STRING" id="947013.SAMN04488109_1005"/>
<dbReference type="RefSeq" id="WP_073131636.1">
    <property type="nucleotide sequence ID" value="NZ_FQWQ01000001.1"/>
</dbReference>
<dbReference type="OrthoDB" id="9779074at2"/>
<dbReference type="Gene3D" id="1.10.10.60">
    <property type="entry name" value="Homeodomain-like"/>
    <property type="match status" value="1"/>
</dbReference>
<dbReference type="GO" id="GO:0043565">
    <property type="term" value="F:sequence-specific DNA binding"/>
    <property type="evidence" value="ECO:0007669"/>
    <property type="project" value="InterPro"/>
</dbReference>
<dbReference type="SUPFAM" id="SSF46689">
    <property type="entry name" value="Homeodomain-like"/>
    <property type="match status" value="1"/>
</dbReference>
<evidence type="ECO:0000259" key="5">
    <source>
        <dbReference type="PROSITE" id="PS01124"/>
    </source>
</evidence>
<feature type="transmembrane region" description="Helical" evidence="4">
    <location>
        <begin position="66"/>
        <end position="83"/>
    </location>
</feature>
<feature type="transmembrane region" description="Helical" evidence="4">
    <location>
        <begin position="95"/>
        <end position="120"/>
    </location>
</feature>
<dbReference type="PROSITE" id="PS01124">
    <property type="entry name" value="HTH_ARAC_FAMILY_2"/>
    <property type="match status" value="1"/>
</dbReference>
<keyword evidence="4" id="KW-0812">Transmembrane</keyword>
<organism evidence="6 7">
    <name type="scientific">Chryseolinea serpens</name>
    <dbReference type="NCBI Taxonomy" id="947013"/>
    <lineage>
        <taxon>Bacteria</taxon>
        <taxon>Pseudomonadati</taxon>
        <taxon>Bacteroidota</taxon>
        <taxon>Cytophagia</taxon>
        <taxon>Cytophagales</taxon>
        <taxon>Fulvivirgaceae</taxon>
        <taxon>Chryseolinea</taxon>
    </lineage>
</organism>
<feature type="domain" description="HTH araC/xylS-type" evidence="5">
    <location>
        <begin position="273"/>
        <end position="381"/>
    </location>
</feature>
<feature type="transmembrane region" description="Helical" evidence="4">
    <location>
        <begin position="179"/>
        <end position="201"/>
    </location>
</feature>
<name>A0A1M5L3R5_9BACT</name>
<feature type="transmembrane region" description="Helical" evidence="4">
    <location>
        <begin position="40"/>
        <end position="60"/>
    </location>
</feature>
<dbReference type="PROSITE" id="PS00041">
    <property type="entry name" value="HTH_ARAC_FAMILY_1"/>
    <property type="match status" value="1"/>
</dbReference>
<dbReference type="InterPro" id="IPR009057">
    <property type="entry name" value="Homeodomain-like_sf"/>
</dbReference>
<dbReference type="Pfam" id="PF12833">
    <property type="entry name" value="HTH_18"/>
    <property type="match status" value="1"/>
</dbReference>
<dbReference type="GO" id="GO:0003700">
    <property type="term" value="F:DNA-binding transcription factor activity"/>
    <property type="evidence" value="ECO:0007669"/>
    <property type="project" value="InterPro"/>
</dbReference>
<reference evidence="6 7" key="1">
    <citation type="submission" date="2016-11" db="EMBL/GenBank/DDBJ databases">
        <authorList>
            <person name="Jaros S."/>
            <person name="Januszkiewicz K."/>
            <person name="Wedrychowicz H."/>
        </authorList>
    </citation>
    <scope>NUCLEOTIDE SEQUENCE [LARGE SCALE GENOMIC DNA]</scope>
    <source>
        <strain evidence="6 7">DSM 24574</strain>
    </source>
</reference>
<dbReference type="InterPro" id="IPR018060">
    <property type="entry name" value="HTH_AraC"/>
</dbReference>
<keyword evidence="4" id="KW-0472">Membrane</keyword>
<proteinExistence type="predicted"/>
<keyword evidence="4" id="KW-1133">Transmembrane helix</keyword>
<evidence type="ECO:0000313" key="7">
    <source>
        <dbReference type="Proteomes" id="UP000184212"/>
    </source>
</evidence>
<evidence type="ECO:0000313" key="6">
    <source>
        <dbReference type="EMBL" id="SHG59744.1"/>
    </source>
</evidence>
<keyword evidence="3" id="KW-0804">Transcription</keyword>
<dbReference type="AlphaFoldDB" id="A0A1M5L3R5"/>
<feature type="transmembrane region" description="Helical" evidence="4">
    <location>
        <begin position="207"/>
        <end position="226"/>
    </location>
</feature>
<sequence length="389" mass="44998">MTVTENMLLFVVSAGIVQAFFLAALIFFNPRGDRSVNIYLVGYILSLTVPMFAPLVQHFYSWQRVLYLAPVLLLVAPFLYLYVCSFREQITFRKAWPHFILFLIAVAIEAYIVVKIAPLYPPSKQVPPEVIHSPWPMARVYLRLIQMLVYIYFAGRALSSYQRSIQHLYSETSRIDLAWMRWLINGFLVLTIWMIFFYFMILKFPEYFKLIILINTAIVTPYLYAVTFKGMTQPTLWQARPKVSREEVLEEIHIVEETEARNQKSTLNPERKDDIVARIQGLMDNGKLYLQAELTLQDLADQLNTPAYQVSQAINEGLQKTFYDLVNGCRVAEAQRLLLDPKNRNLKVMAIALDSGFNSKTTFNTVFKKFTGLTPTEFKEQHQTQTVAA</sequence>
<evidence type="ECO:0000256" key="3">
    <source>
        <dbReference type="ARBA" id="ARBA00023163"/>
    </source>
</evidence>
<dbReference type="EMBL" id="FQWQ01000001">
    <property type="protein sequence ID" value="SHG59744.1"/>
    <property type="molecule type" value="Genomic_DNA"/>
</dbReference>
<evidence type="ECO:0000256" key="1">
    <source>
        <dbReference type="ARBA" id="ARBA00023015"/>
    </source>
</evidence>
<evidence type="ECO:0000256" key="2">
    <source>
        <dbReference type="ARBA" id="ARBA00023125"/>
    </source>
</evidence>
<feature type="transmembrane region" description="Helical" evidence="4">
    <location>
        <begin position="140"/>
        <end position="158"/>
    </location>
</feature>
<keyword evidence="2 6" id="KW-0238">DNA-binding</keyword>
<keyword evidence="7" id="KW-1185">Reference proteome</keyword>
<dbReference type="Proteomes" id="UP000184212">
    <property type="component" value="Unassembled WGS sequence"/>
</dbReference>
<gene>
    <name evidence="6" type="ORF">SAMN04488109_1005</name>
</gene>
<dbReference type="PANTHER" id="PTHR43280:SF29">
    <property type="entry name" value="ARAC-FAMILY TRANSCRIPTIONAL REGULATOR"/>
    <property type="match status" value="1"/>
</dbReference>
<keyword evidence="1" id="KW-0805">Transcription regulation</keyword>
<dbReference type="SMART" id="SM00342">
    <property type="entry name" value="HTH_ARAC"/>
    <property type="match status" value="1"/>
</dbReference>
<dbReference type="InterPro" id="IPR018062">
    <property type="entry name" value="HTH_AraC-typ_CS"/>
</dbReference>